<evidence type="ECO:0000256" key="10">
    <source>
        <dbReference type="PIRSR" id="PIRSR634016-4"/>
    </source>
</evidence>
<dbReference type="Gene3D" id="2.60.40.1910">
    <property type="match status" value="1"/>
</dbReference>
<keyword evidence="11" id="KW-0812">Transmembrane</keyword>
<dbReference type="WormBase" id="T07F10.1b">
    <property type="protein sequence ID" value="CE40237"/>
    <property type="gene ID" value="WBGene00011587"/>
    <property type="gene designation" value="anp-1"/>
</dbReference>
<evidence type="ECO:0000256" key="2">
    <source>
        <dbReference type="ARBA" id="ARBA00022438"/>
    </source>
</evidence>
<dbReference type="InterPro" id="IPR042097">
    <property type="entry name" value="Aminopeptidase_N-like_N_sf"/>
</dbReference>
<feature type="binding site" evidence="9">
    <location>
        <position position="407"/>
    </location>
    <ligand>
        <name>Zn(2+)</name>
        <dbReference type="ChEBI" id="CHEBI:29105"/>
        <note>catalytic</note>
    </ligand>
</feature>
<keyword evidence="7 11" id="KW-0482">Metalloprotease</keyword>
<dbReference type="Proteomes" id="UP000001940">
    <property type="component" value="Chromosome V"/>
</dbReference>
<dbReference type="ExpressionAtlas" id="Q1HB04">
    <property type="expression patterns" value="baseline and differential"/>
</dbReference>
<dbReference type="Gene3D" id="1.10.390.10">
    <property type="entry name" value="Neutral Protease Domain 2"/>
    <property type="match status" value="1"/>
</dbReference>
<feature type="binding site" evidence="9">
    <location>
        <position position="388"/>
    </location>
    <ligand>
        <name>Zn(2+)</name>
        <dbReference type="ChEBI" id="CHEBI:29105"/>
        <note>catalytic</note>
    </ligand>
</feature>
<name>Q1HB04_CAEEL</name>
<dbReference type="InterPro" id="IPR014782">
    <property type="entry name" value="Peptidase_M1_dom"/>
</dbReference>
<feature type="transmembrane region" description="Helical" evidence="11">
    <location>
        <begin position="18"/>
        <end position="39"/>
    </location>
</feature>
<dbReference type="HOGENOM" id="CLU_003705_0_1_1"/>
<evidence type="ECO:0000256" key="9">
    <source>
        <dbReference type="PIRSR" id="PIRSR634016-3"/>
    </source>
</evidence>
<evidence type="ECO:0007829" key="19">
    <source>
        <dbReference type="PeptideAtlas" id="Q1HB04"/>
    </source>
</evidence>
<dbReference type="FunFam" id="1.10.390.10:FF:000006">
    <property type="entry name" value="Puromycin-sensitive aminopeptidase"/>
    <property type="match status" value="1"/>
</dbReference>
<evidence type="ECO:0000256" key="5">
    <source>
        <dbReference type="ARBA" id="ARBA00022801"/>
    </source>
</evidence>
<organism evidence="16 17">
    <name type="scientific">Caenorhabditis elegans</name>
    <dbReference type="NCBI Taxonomy" id="6239"/>
    <lineage>
        <taxon>Eukaryota</taxon>
        <taxon>Metazoa</taxon>
        <taxon>Ecdysozoa</taxon>
        <taxon>Nematoda</taxon>
        <taxon>Chromadorea</taxon>
        <taxon>Rhabditida</taxon>
        <taxon>Rhabditina</taxon>
        <taxon>Rhabditomorpha</taxon>
        <taxon>Rhabditoidea</taxon>
        <taxon>Rhabditidae</taxon>
        <taxon>Peloderinae</taxon>
        <taxon>Caenorhabditis</taxon>
    </lineage>
</organism>
<dbReference type="PANTHER" id="PTHR11533">
    <property type="entry name" value="PROTEASE M1 ZINC METALLOPROTEASE"/>
    <property type="match status" value="1"/>
</dbReference>
<evidence type="ECO:0000259" key="13">
    <source>
        <dbReference type="Pfam" id="PF01433"/>
    </source>
</evidence>
<dbReference type="RefSeq" id="NP_001041161.1">
    <property type="nucleotide sequence ID" value="NM_001047696.3"/>
</dbReference>
<dbReference type="InterPro" id="IPR024571">
    <property type="entry name" value="ERAP1-like_C_dom"/>
</dbReference>
<dbReference type="UCSC" id="T07F10.1a">
    <property type="organism name" value="c. elegans"/>
</dbReference>
<dbReference type="Pfam" id="PF17900">
    <property type="entry name" value="Peptidase_M1_N"/>
    <property type="match status" value="1"/>
</dbReference>
<dbReference type="PeptideAtlas" id="Q1HB04"/>
<keyword evidence="11" id="KW-0472">Membrane</keyword>
<feature type="site" description="Transition state stabilizer" evidence="10">
    <location>
        <position position="471"/>
    </location>
</feature>
<dbReference type="AGR" id="WB:WBGene00011587"/>
<feature type="domain" description="ERAP1-like C-terminal" evidence="14">
    <location>
        <begin position="620"/>
        <end position="941"/>
    </location>
</feature>
<dbReference type="PANTHER" id="PTHR11533:SF301">
    <property type="entry name" value="AMINOPEPTIDASE"/>
    <property type="match status" value="1"/>
</dbReference>
<dbReference type="EMBL" id="BX284605">
    <property type="protein sequence ID" value="CAK12563.1"/>
    <property type="molecule type" value="Genomic_DNA"/>
</dbReference>
<dbReference type="InterPro" id="IPR034016">
    <property type="entry name" value="M1_APN-typ"/>
</dbReference>
<evidence type="ECO:0000256" key="8">
    <source>
        <dbReference type="PIRSR" id="PIRSR634016-1"/>
    </source>
</evidence>
<keyword evidence="2 11" id="KW-0031">Aminopeptidase</keyword>
<accession>Q1HB04</accession>
<dbReference type="FunFam" id="2.60.40.1730:FF:000013">
    <property type="entry name" value="Aminopeptidase"/>
    <property type="match status" value="1"/>
</dbReference>
<sequence>MGHPPPKETKKGCQVKSFVLPVFCTLLGVLITAFITWHITKSQYSRNDPHDEIESENVPAAKPEDNISASELRLPTSVSPISYQLTVKTYLPGYGYTADKNNLTFEGQVLIELNITKSIKKVSLNSKDLNYTEEFIKKSSILVNGKSIAFTLDDKQSTHEKIFFNLDETVEPTTSATLKVAFGAPLRTDMSGLYQTTYTNSKGESKMAAVTQMEPVYARRMVPCFDEPAYKATWTVTVIHPNKTVAVSNGIEDKVEDGQPGFIISTFKPTPRMSSYLLAIFISEFEYNEATTKSGVRFRVWSRPEEKNSTMYAVEAGVKCLEYYEKYYNISFPLPKQDMVALPDFSAGAMENWGLITYRESALLYDPRIYSGSQKRRVAVVIAHELAHQWFGNLVTLKWWNDLWLNEGFATLVEYLGTDEISDGNMRMREWFTMDALWSALAADSVASTHPLTFKIDKAMEVLDSFDSVTYDKGGAVLAMVRKTIGEENFNTGINHYLTRHQFDNADAGNLLTALGEKIPDSVMGPKGVKLNISEFMDPWTKQLGYPLLNASRINNTHIIVEQSRFKLLATGKEEEKYSNPVWGFKWDVPVWYQVVGSSELEMKWMKRNEPLIIKSDKNVIINAESNGFYRAGYSSGLWKEISEMLKENHEQFSPQTRVRLIDDSFALARAGLLSYSIPLNLITYLKNEKEYLPWSGAIAKIRELIDMYGSNPEKDIVNKFMIALAENAPARRSIDFVSKNYLDEKKFYEVGAAQQIILNSCGFGDSVCQADMVKMFTEEVLAKCDATRILSECSQIPAPFRAESYCEAVRNGNSDTFEKVFHWYKTERNQVEKLNLMTALTCSKDILTLKKLLLDAMKPEGSSFRLQDCAALFAKISSNDATTDAMLNFLIDRWEDMQKRLATDHSGFSRVLSSIVNTLKTRGGLDQLRKFRKKAPKASEFGLDKMEESAEVTVTWRETNLKFVTKIIEEISKSL</sequence>
<keyword evidence="11" id="KW-1133">Transmembrane helix</keyword>
<dbReference type="EC" id="3.4.11.-" evidence="11"/>
<evidence type="ECO:0000256" key="7">
    <source>
        <dbReference type="ARBA" id="ARBA00023049"/>
    </source>
</evidence>
<keyword evidence="19" id="KW-1267">Proteomics identification</keyword>
<feature type="domain" description="Peptidase M1 membrane alanine aminopeptidase" evidence="13">
    <location>
        <begin position="312"/>
        <end position="540"/>
    </location>
</feature>
<dbReference type="SUPFAM" id="SSF63737">
    <property type="entry name" value="Leukotriene A4 hydrolase N-terminal domain"/>
    <property type="match status" value="1"/>
</dbReference>
<dbReference type="InterPro" id="IPR001930">
    <property type="entry name" value="Peptidase_M1"/>
</dbReference>
<dbReference type="GO" id="GO:0008237">
    <property type="term" value="F:metallopeptidase activity"/>
    <property type="evidence" value="ECO:0007669"/>
    <property type="project" value="UniProtKB-KW"/>
</dbReference>
<evidence type="ECO:0000256" key="6">
    <source>
        <dbReference type="ARBA" id="ARBA00022833"/>
    </source>
</evidence>
<comment type="cofactor">
    <cofactor evidence="9 11">
        <name>Zn(2+)</name>
        <dbReference type="ChEBI" id="CHEBI:29105"/>
    </cofactor>
    <text evidence="9 11">Binds 1 zinc ion per subunit.</text>
</comment>
<evidence type="ECO:0000256" key="3">
    <source>
        <dbReference type="ARBA" id="ARBA00022670"/>
    </source>
</evidence>
<dbReference type="InterPro" id="IPR045357">
    <property type="entry name" value="Aminopeptidase_N-like_N"/>
</dbReference>
<evidence type="ECO:0000256" key="1">
    <source>
        <dbReference type="ARBA" id="ARBA00010136"/>
    </source>
</evidence>
<dbReference type="FunFam" id="1.25.50.20:FF:000014">
    <property type="entry name" value="Aminopeptidase"/>
    <property type="match status" value="1"/>
</dbReference>
<feature type="binding site" evidence="9">
    <location>
        <position position="384"/>
    </location>
    <ligand>
        <name>Zn(2+)</name>
        <dbReference type="ChEBI" id="CHEBI:29105"/>
        <note>catalytic</note>
    </ligand>
</feature>
<reference evidence="16 17" key="1">
    <citation type="journal article" date="1998" name="Science">
        <title>Genome sequence of the nematode C. elegans: a platform for investigating biology.</title>
        <authorList>
            <consortium name="The C. elegans sequencing consortium"/>
            <person name="Sulson J.E."/>
            <person name="Waterston R."/>
        </authorList>
    </citation>
    <scope>NUCLEOTIDE SEQUENCE [LARGE SCALE GENOMIC DNA]</scope>
    <source>
        <strain evidence="16 17">Bristol N2</strain>
    </source>
</reference>
<dbReference type="InterPro" id="IPR050344">
    <property type="entry name" value="Peptidase_M1_aminopeptidases"/>
</dbReference>
<dbReference type="CDD" id="cd09601">
    <property type="entry name" value="M1_APN-Q_like"/>
    <property type="match status" value="1"/>
</dbReference>
<evidence type="ECO:0000313" key="18">
    <source>
        <dbReference type="WormBase" id="T07F10.1b"/>
    </source>
</evidence>
<dbReference type="Bgee" id="WBGene00011587">
    <property type="expression patterns" value="Expressed in adult organism and 3 other cell types or tissues"/>
</dbReference>
<feature type="domain" description="Aminopeptidase N-like N-terminal" evidence="15">
    <location>
        <begin position="80"/>
        <end position="277"/>
    </location>
</feature>
<dbReference type="SUPFAM" id="SSF55486">
    <property type="entry name" value="Metalloproteases ('zincins'), catalytic domain"/>
    <property type="match status" value="1"/>
</dbReference>
<dbReference type="Gene3D" id="1.25.50.20">
    <property type="match status" value="1"/>
</dbReference>
<dbReference type="Pfam" id="PF01433">
    <property type="entry name" value="Peptidase_M1"/>
    <property type="match status" value="1"/>
</dbReference>
<keyword evidence="17" id="KW-1185">Reference proteome</keyword>
<keyword evidence="4 9" id="KW-0479">Metal-binding</keyword>
<dbReference type="InterPro" id="IPR027268">
    <property type="entry name" value="Peptidase_M4/M1_CTD_sf"/>
</dbReference>
<evidence type="ECO:0000313" key="16">
    <source>
        <dbReference type="EMBL" id="CAK12563.1"/>
    </source>
</evidence>
<dbReference type="Gene3D" id="2.60.40.1730">
    <property type="entry name" value="tricorn interacting facor f3 domain"/>
    <property type="match status" value="1"/>
</dbReference>
<proteinExistence type="evidence at protein level"/>
<gene>
    <name evidence="16 18" type="primary">anp-1</name>
    <name evidence="16" type="ORF">CELE_T07F10.1</name>
    <name evidence="18" type="ORF">T07F10.1</name>
</gene>
<dbReference type="GO" id="GO:0006508">
    <property type="term" value="P:proteolysis"/>
    <property type="evidence" value="ECO:0007669"/>
    <property type="project" value="UniProtKB-KW"/>
</dbReference>
<dbReference type="MEROPS" id="M01.015"/>
<dbReference type="GO" id="GO:0008270">
    <property type="term" value="F:zinc ion binding"/>
    <property type="evidence" value="ECO:0007669"/>
    <property type="project" value="UniProtKB-UniRule"/>
</dbReference>
<evidence type="ECO:0000259" key="14">
    <source>
        <dbReference type="Pfam" id="PF11838"/>
    </source>
</evidence>
<dbReference type="OrthoDB" id="10031169at2759"/>
<keyword evidence="6 9" id="KW-0862">Zinc</keyword>
<feature type="region of interest" description="Disordered" evidence="12">
    <location>
        <begin position="46"/>
        <end position="66"/>
    </location>
</feature>
<dbReference type="AlphaFoldDB" id="Q1HB04"/>
<dbReference type="PRINTS" id="PR00756">
    <property type="entry name" value="ALADIPTASE"/>
</dbReference>
<keyword evidence="5 11" id="KW-0378">Hydrolase</keyword>
<evidence type="ECO:0000256" key="11">
    <source>
        <dbReference type="RuleBase" id="RU364040"/>
    </source>
</evidence>
<protein>
    <recommendedName>
        <fullName evidence="11">Aminopeptidase</fullName>
        <ecNumber evidence="11">3.4.11.-</ecNumber>
    </recommendedName>
</protein>
<evidence type="ECO:0000256" key="12">
    <source>
        <dbReference type="SAM" id="MobiDB-lite"/>
    </source>
</evidence>
<comment type="similarity">
    <text evidence="1 11">Belongs to the peptidase M1 family.</text>
</comment>
<keyword evidence="3 11" id="KW-0645">Protease</keyword>
<dbReference type="CTD" id="179763"/>
<dbReference type="GO" id="GO:0004177">
    <property type="term" value="F:aminopeptidase activity"/>
    <property type="evidence" value="ECO:0007669"/>
    <property type="project" value="UniProtKB-KW"/>
</dbReference>
<dbReference type="Pfam" id="PF11838">
    <property type="entry name" value="ERAP1_C"/>
    <property type="match status" value="1"/>
</dbReference>
<dbReference type="GeneID" id="179763"/>
<evidence type="ECO:0000313" key="17">
    <source>
        <dbReference type="Proteomes" id="UP000001940"/>
    </source>
</evidence>
<evidence type="ECO:0000256" key="4">
    <source>
        <dbReference type="ARBA" id="ARBA00022723"/>
    </source>
</evidence>
<feature type="active site" description="Proton acceptor" evidence="8">
    <location>
        <position position="385"/>
    </location>
</feature>
<dbReference type="SMR" id="Q1HB04"/>
<evidence type="ECO:0000259" key="15">
    <source>
        <dbReference type="Pfam" id="PF17900"/>
    </source>
</evidence>